<evidence type="ECO:0000313" key="4">
    <source>
        <dbReference type="EMBL" id="GLQ88670.1"/>
    </source>
</evidence>
<keyword evidence="2" id="KW-0732">Signal</keyword>
<dbReference type="Pfam" id="PF02129">
    <property type="entry name" value="Peptidase_S15"/>
    <property type="match status" value="1"/>
</dbReference>
<dbReference type="SUPFAM" id="SSF53474">
    <property type="entry name" value="alpha/beta-Hydrolases"/>
    <property type="match status" value="1"/>
</dbReference>
<evidence type="ECO:0000256" key="1">
    <source>
        <dbReference type="ARBA" id="ARBA00022801"/>
    </source>
</evidence>
<feature type="chain" id="PRO_5046501669" description="Xaa-Pro dipeptidyl-peptidase C-terminal domain-containing protein" evidence="2">
    <location>
        <begin position="24"/>
        <end position="535"/>
    </location>
</feature>
<proteinExistence type="predicted"/>
<dbReference type="RefSeq" id="WP_284332105.1">
    <property type="nucleotide sequence ID" value="NZ_BSOA01000018.1"/>
</dbReference>
<dbReference type="PANTHER" id="PTHR22946">
    <property type="entry name" value="DIENELACTONE HYDROLASE DOMAIN-CONTAINING PROTEIN-RELATED"/>
    <property type="match status" value="1"/>
</dbReference>
<evidence type="ECO:0000259" key="3">
    <source>
        <dbReference type="SMART" id="SM00939"/>
    </source>
</evidence>
<name>A0ABQ5XAP1_9GAMM</name>
<dbReference type="Pfam" id="PF08530">
    <property type="entry name" value="PepX_C"/>
    <property type="match status" value="1"/>
</dbReference>
<gene>
    <name evidence="4" type="ORF">GCM10007898_22400</name>
</gene>
<protein>
    <recommendedName>
        <fullName evidence="3">Xaa-Pro dipeptidyl-peptidase C-terminal domain-containing protein</fullName>
    </recommendedName>
</protein>
<dbReference type="PANTHER" id="PTHR22946:SF9">
    <property type="entry name" value="POLYKETIDE TRANSFERASE AF380"/>
    <property type="match status" value="1"/>
</dbReference>
<dbReference type="EMBL" id="BSOA01000018">
    <property type="protein sequence ID" value="GLQ88670.1"/>
    <property type="molecule type" value="Genomic_DNA"/>
</dbReference>
<dbReference type="SMART" id="SM00939">
    <property type="entry name" value="PepX_C"/>
    <property type="match status" value="1"/>
</dbReference>
<keyword evidence="1" id="KW-0378">Hydrolase</keyword>
<comment type="caution">
    <text evidence="4">The sequence shown here is derived from an EMBL/GenBank/DDBJ whole genome shotgun (WGS) entry which is preliminary data.</text>
</comment>
<dbReference type="Gene3D" id="2.60.120.260">
    <property type="entry name" value="Galactose-binding domain-like"/>
    <property type="match status" value="1"/>
</dbReference>
<feature type="signal peptide" evidence="2">
    <location>
        <begin position="1"/>
        <end position="23"/>
    </location>
</feature>
<dbReference type="Gene3D" id="3.40.50.1820">
    <property type="entry name" value="alpha/beta hydrolase"/>
    <property type="match status" value="2"/>
</dbReference>
<evidence type="ECO:0000256" key="2">
    <source>
        <dbReference type="SAM" id="SignalP"/>
    </source>
</evidence>
<organism evidence="4 5">
    <name type="scientific">Dyella flagellata</name>
    <dbReference type="NCBI Taxonomy" id="1867833"/>
    <lineage>
        <taxon>Bacteria</taxon>
        <taxon>Pseudomonadati</taxon>
        <taxon>Pseudomonadota</taxon>
        <taxon>Gammaproteobacteria</taxon>
        <taxon>Lysobacterales</taxon>
        <taxon>Rhodanobacteraceae</taxon>
        <taxon>Dyella</taxon>
    </lineage>
</organism>
<dbReference type="SUPFAM" id="SSF49785">
    <property type="entry name" value="Galactose-binding domain-like"/>
    <property type="match status" value="1"/>
</dbReference>
<dbReference type="Proteomes" id="UP001156627">
    <property type="component" value="Unassembled WGS sequence"/>
</dbReference>
<dbReference type="InterPro" id="IPR000383">
    <property type="entry name" value="Xaa-Pro-like_dom"/>
</dbReference>
<keyword evidence="5" id="KW-1185">Reference proteome</keyword>
<evidence type="ECO:0000313" key="5">
    <source>
        <dbReference type="Proteomes" id="UP001156627"/>
    </source>
</evidence>
<accession>A0ABQ5XAP1</accession>
<dbReference type="InterPro" id="IPR029058">
    <property type="entry name" value="AB_hydrolase_fold"/>
</dbReference>
<sequence>MRYVAMVFAALMLFAVKVAPVAAQSLPGSLVSIPTSDGYQLQAYVAVPQGSGPFPLVVMPSSWAENDAEYVGEANNLAGDGFIVISYSSRGFGIGCSFDPQCGYIDIAGPLTIGDASTVIDWALKNTPADANEIGISGISYGGGASLLAAEHDPRIKAVAALSSWADLVASLDANQTPSSQGIGLLSLASYIGKPGALMQQLNANVGSLNFRGAVDVMLGDANTPGRSAINGIDEINANAPAVLLANAFEDSLFVPGQLVDFYNRLAVPKMLLLSHGDHTTAEMSGARGFPNEIYATVNAWFEHYLKGEQNGIDTQLPIQLKSQTGVWSKFADWNAVQQGAVVYALTKPTGLFGLFPTGSLSTAGGGSWQYGITGGYLTAATTGVALVSGALTGYLDLPPPVELALVNRSNAGVWTGPILGQNQSLMGMPSLQISVTPTTNQLSLIAYLYSVDPITGIGQLITWKPYTLLNAAVGTPQAINMDLEATNWEIPAGHQLALVIDTSDIRYAGATPIGSAVTFSSSEAVPSTLTVSLH</sequence>
<dbReference type="InterPro" id="IPR008979">
    <property type="entry name" value="Galactose-bd-like_sf"/>
</dbReference>
<dbReference type="InterPro" id="IPR013736">
    <property type="entry name" value="Xaa-Pro_dipept_C"/>
</dbReference>
<reference evidence="5" key="1">
    <citation type="journal article" date="2019" name="Int. J. Syst. Evol. Microbiol.">
        <title>The Global Catalogue of Microorganisms (GCM) 10K type strain sequencing project: providing services to taxonomists for standard genome sequencing and annotation.</title>
        <authorList>
            <consortium name="The Broad Institute Genomics Platform"/>
            <consortium name="The Broad Institute Genome Sequencing Center for Infectious Disease"/>
            <person name="Wu L."/>
            <person name="Ma J."/>
        </authorList>
    </citation>
    <scope>NUCLEOTIDE SEQUENCE [LARGE SCALE GENOMIC DNA]</scope>
    <source>
        <strain evidence="5">NBRC 111981</strain>
    </source>
</reference>
<dbReference type="InterPro" id="IPR050261">
    <property type="entry name" value="FrsA_esterase"/>
</dbReference>
<feature type="domain" description="Xaa-Pro dipeptidyl-peptidase C-terminal" evidence="3">
    <location>
        <begin position="299"/>
        <end position="531"/>
    </location>
</feature>